<feature type="transmembrane region" description="Helical" evidence="1">
    <location>
        <begin position="6"/>
        <end position="26"/>
    </location>
</feature>
<organism evidence="2 3">
    <name type="scientific">Tritrichomonas foetus</name>
    <dbReference type="NCBI Taxonomy" id="1144522"/>
    <lineage>
        <taxon>Eukaryota</taxon>
        <taxon>Metamonada</taxon>
        <taxon>Parabasalia</taxon>
        <taxon>Tritrichomonadida</taxon>
        <taxon>Tritrichomonadidae</taxon>
        <taxon>Tritrichomonas</taxon>
    </lineage>
</organism>
<keyword evidence="1" id="KW-1133">Transmembrane helix</keyword>
<comment type="caution">
    <text evidence="2">The sequence shown here is derived from an EMBL/GenBank/DDBJ whole genome shotgun (WGS) entry which is preliminary data.</text>
</comment>
<sequence length="72" mass="8287">MGSTPNIITSVLSITTILAVIIFFFFPMCCMRPLKSFYKSIPERLLRRRNKNINERTESSYGSIRQTLIAEA</sequence>
<keyword evidence="1" id="KW-0472">Membrane</keyword>
<dbReference type="Proteomes" id="UP000179807">
    <property type="component" value="Unassembled WGS sequence"/>
</dbReference>
<evidence type="ECO:0000313" key="3">
    <source>
        <dbReference type="Proteomes" id="UP000179807"/>
    </source>
</evidence>
<dbReference type="RefSeq" id="XP_068354995.1">
    <property type="nucleotide sequence ID" value="XM_068493685.1"/>
</dbReference>
<dbReference type="EMBL" id="MLAK01000893">
    <property type="protein sequence ID" value="OHT01859.1"/>
    <property type="molecule type" value="Genomic_DNA"/>
</dbReference>
<evidence type="ECO:0000313" key="2">
    <source>
        <dbReference type="EMBL" id="OHT01859.1"/>
    </source>
</evidence>
<gene>
    <name evidence="2" type="ORF">TRFO_07440</name>
</gene>
<dbReference type="GeneID" id="94828389"/>
<proteinExistence type="predicted"/>
<evidence type="ECO:0000256" key="1">
    <source>
        <dbReference type="SAM" id="Phobius"/>
    </source>
</evidence>
<name>A0A1J4JS36_9EUKA</name>
<dbReference type="VEuPathDB" id="TrichDB:TRFO_07440"/>
<keyword evidence="1" id="KW-0812">Transmembrane</keyword>
<dbReference type="AlphaFoldDB" id="A0A1J4JS36"/>
<keyword evidence="3" id="KW-1185">Reference proteome</keyword>
<protein>
    <submittedName>
        <fullName evidence="2">Uncharacterized protein</fullName>
    </submittedName>
</protein>
<reference evidence="2" key="1">
    <citation type="submission" date="2016-10" db="EMBL/GenBank/DDBJ databases">
        <authorList>
            <person name="Benchimol M."/>
            <person name="Almeida L.G."/>
            <person name="Vasconcelos A.T."/>
            <person name="Perreira-Neves A."/>
            <person name="Rosa I.A."/>
            <person name="Tasca T."/>
            <person name="Bogo M.R."/>
            <person name="de Souza W."/>
        </authorList>
    </citation>
    <scope>NUCLEOTIDE SEQUENCE [LARGE SCALE GENOMIC DNA]</scope>
    <source>
        <strain evidence="2">K</strain>
    </source>
</reference>
<accession>A0A1J4JS36</accession>